<evidence type="ECO:0000256" key="6">
    <source>
        <dbReference type="ARBA" id="ARBA00023274"/>
    </source>
</evidence>
<comment type="function">
    <text evidence="1 8">Binds directly to 16S ribosomal RNA.</text>
</comment>
<evidence type="ECO:0000256" key="2">
    <source>
        <dbReference type="ARBA" id="ARBA00007634"/>
    </source>
</evidence>
<dbReference type="AlphaFoldDB" id="A0A971M3T1"/>
<dbReference type="PANTHER" id="PTHR33398:SF1">
    <property type="entry name" value="SMALL RIBOSOMAL SUBUNIT PROTEIN BS20C"/>
    <property type="match status" value="1"/>
</dbReference>
<evidence type="ECO:0000313" key="10">
    <source>
        <dbReference type="EMBL" id="NLW35189.1"/>
    </source>
</evidence>
<dbReference type="PANTHER" id="PTHR33398">
    <property type="entry name" value="30S RIBOSOMAL PROTEIN S20"/>
    <property type="match status" value="1"/>
</dbReference>
<dbReference type="EMBL" id="JAAYEE010000112">
    <property type="protein sequence ID" value="NLW35189.1"/>
    <property type="molecule type" value="Genomic_DNA"/>
</dbReference>
<evidence type="ECO:0000256" key="4">
    <source>
        <dbReference type="ARBA" id="ARBA00022884"/>
    </source>
</evidence>
<feature type="region of interest" description="Disordered" evidence="9">
    <location>
        <begin position="1"/>
        <end position="27"/>
    </location>
</feature>
<dbReference type="HAMAP" id="MF_00500">
    <property type="entry name" value="Ribosomal_bS20"/>
    <property type="match status" value="1"/>
</dbReference>
<dbReference type="SUPFAM" id="SSF46992">
    <property type="entry name" value="Ribosomal protein S20"/>
    <property type="match status" value="1"/>
</dbReference>
<keyword evidence="3 8" id="KW-0699">rRNA-binding</keyword>
<evidence type="ECO:0000256" key="8">
    <source>
        <dbReference type="HAMAP-Rule" id="MF_00500"/>
    </source>
</evidence>
<reference evidence="10" key="2">
    <citation type="submission" date="2020-01" db="EMBL/GenBank/DDBJ databases">
        <authorList>
            <person name="Campanaro S."/>
        </authorList>
    </citation>
    <scope>NUCLEOTIDE SEQUENCE</scope>
    <source>
        <strain evidence="10">AS06rmzACSIP_7</strain>
    </source>
</reference>
<dbReference type="InterPro" id="IPR036510">
    <property type="entry name" value="Ribosomal_bS20_sf"/>
</dbReference>
<reference evidence="10" key="1">
    <citation type="journal article" date="2020" name="Biotechnol. Biofuels">
        <title>New insights from the biogas microbiome by comprehensive genome-resolved metagenomics of nearly 1600 species originating from multiple anaerobic digesters.</title>
        <authorList>
            <person name="Campanaro S."/>
            <person name="Treu L."/>
            <person name="Rodriguez-R L.M."/>
            <person name="Kovalovszki A."/>
            <person name="Ziels R.M."/>
            <person name="Maus I."/>
            <person name="Zhu X."/>
            <person name="Kougias P.G."/>
            <person name="Basile A."/>
            <person name="Luo G."/>
            <person name="Schluter A."/>
            <person name="Konstantinidis K.T."/>
            <person name="Angelidaki I."/>
        </authorList>
    </citation>
    <scope>NUCLEOTIDE SEQUENCE</scope>
    <source>
        <strain evidence="10">AS06rmzACSIP_7</strain>
    </source>
</reference>
<name>A0A971M3T1_9BACT</name>
<dbReference type="InterPro" id="IPR002583">
    <property type="entry name" value="Ribosomal_bS20"/>
</dbReference>
<comment type="similarity">
    <text evidence="2 8">Belongs to the bacterial ribosomal protein bS20 family.</text>
</comment>
<keyword evidence="5 8" id="KW-0689">Ribosomal protein</keyword>
<evidence type="ECO:0000256" key="3">
    <source>
        <dbReference type="ARBA" id="ARBA00022730"/>
    </source>
</evidence>
<gene>
    <name evidence="8 10" type="primary">rpsT</name>
    <name evidence="10" type="ORF">GXY80_06870</name>
</gene>
<dbReference type="GO" id="GO:0070181">
    <property type="term" value="F:small ribosomal subunit rRNA binding"/>
    <property type="evidence" value="ECO:0007669"/>
    <property type="project" value="TreeGrafter"/>
</dbReference>
<protein>
    <recommendedName>
        <fullName evidence="7 8">Small ribosomal subunit protein bS20</fullName>
    </recommendedName>
</protein>
<proteinExistence type="inferred from homology"/>
<accession>A0A971M3T1</accession>
<evidence type="ECO:0000256" key="7">
    <source>
        <dbReference type="ARBA" id="ARBA00035136"/>
    </source>
</evidence>
<evidence type="ECO:0000256" key="1">
    <source>
        <dbReference type="ARBA" id="ARBA00003134"/>
    </source>
</evidence>
<dbReference type="GO" id="GO:0015935">
    <property type="term" value="C:small ribosomal subunit"/>
    <property type="evidence" value="ECO:0007669"/>
    <property type="project" value="TreeGrafter"/>
</dbReference>
<dbReference type="GO" id="GO:0005829">
    <property type="term" value="C:cytosol"/>
    <property type="evidence" value="ECO:0007669"/>
    <property type="project" value="TreeGrafter"/>
</dbReference>
<evidence type="ECO:0000313" key="11">
    <source>
        <dbReference type="Proteomes" id="UP000777265"/>
    </source>
</evidence>
<evidence type="ECO:0000256" key="5">
    <source>
        <dbReference type="ARBA" id="ARBA00022980"/>
    </source>
</evidence>
<evidence type="ECO:0000256" key="9">
    <source>
        <dbReference type="SAM" id="MobiDB-lite"/>
    </source>
</evidence>
<dbReference type="GO" id="GO:0003735">
    <property type="term" value="F:structural constituent of ribosome"/>
    <property type="evidence" value="ECO:0007669"/>
    <property type="project" value="InterPro"/>
</dbReference>
<dbReference type="FunFam" id="1.20.58.110:FF:000001">
    <property type="entry name" value="30S ribosomal protein S20"/>
    <property type="match status" value="1"/>
</dbReference>
<dbReference type="NCBIfam" id="TIGR00029">
    <property type="entry name" value="S20"/>
    <property type="match status" value="1"/>
</dbReference>
<sequence length="91" mass="10458">MRKNASAIKRARQAGERRLRNSHVKSTMKTHIKKVMVALENKDKESLDELFRKTVSYINRAGSKGVIHKNTASRRVSRLSKKVRSILQEKA</sequence>
<dbReference type="Proteomes" id="UP000777265">
    <property type="component" value="Unassembled WGS sequence"/>
</dbReference>
<comment type="caution">
    <text evidence="10">The sequence shown here is derived from an EMBL/GenBank/DDBJ whole genome shotgun (WGS) entry which is preliminary data.</text>
</comment>
<organism evidence="10 11">
    <name type="scientific">Syntrophorhabdus aromaticivorans</name>
    <dbReference type="NCBI Taxonomy" id="328301"/>
    <lineage>
        <taxon>Bacteria</taxon>
        <taxon>Pseudomonadati</taxon>
        <taxon>Thermodesulfobacteriota</taxon>
        <taxon>Syntrophorhabdia</taxon>
        <taxon>Syntrophorhabdales</taxon>
        <taxon>Syntrophorhabdaceae</taxon>
        <taxon>Syntrophorhabdus</taxon>
    </lineage>
</organism>
<dbReference type="GO" id="GO:0006412">
    <property type="term" value="P:translation"/>
    <property type="evidence" value="ECO:0007669"/>
    <property type="project" value="UniProtKB-UniRule"/>
</dbReference>
<dbReference type="Pfam" id="PF01649">
    <property type="entry name" value="Ribosomal_S20p"/>
    <property type="match status" value="1"/>
</dbReference>
<dbReference type="Gene3D" id="1.20.58.110">
    <property type="entry name" value="Ribosomal protein S20"/>
    <property type="match status" value="1"/>
</dbReference>
<keyword evidence="4 8" id="KW-0694">RNA-binding</keyword>
<keyword evidence="6 8" id="KW-0687">Ribonucleoprotein</keyword>